<dbReference type="InterPro" id="IPR029044">
    <property type="entry name" value="Nucleotide-diphossugar_trans"/>
</dbReference>
<keyword evidence="1" id="KW-0548">Nucleotidyltransferase</keyword>
<organism evidence="1 2">
    <name type="scientific">Humisphaera borealis</name>
    <dbReference type="NCBI Taxonomy" id="2807512"/>
    <lineage>
        <taxon>Bacteria</taxon>
        <taxon>Pseudomonadati</taxon>
        <taxon>Planctomycetota</taxon>
        <taxon>Phycisphaerae</taxon>
        <taxon>Tepidisphaerales</taxon>
        <taxon>Tepidisphaeraceae</taxon>
        <taxon>Humisphaera</taxon>
    </lineage>
</organism>
<dbReference type="Proteomes" id="UP000593765">
    <property type="component" value="Chromosome"/>
</dbReference>
<dbReference type="SUPFAM" id="SSF53448">
    <property type="entry name" value="Nucleotide-diphospho-sugar transferases"/>
    <property type="match status" value="1"/>
</dbReference>
<reference evidence="1 2" key="1">
    <citation type="submission" date="2020-10" db="EMBL/GenBank/DDBJ databases">
        <title>Wide distribution of Phycisphaera-like planctomycetes from WD2101 soil group in peatlands and genome analysis of the first cultivated representative.</title>
        <authorList>
            <person name="Dedysh S.N."/>
            <person name="Beletsky A.V."/>
            <person name="Ivanova A."/>
            <person name="Kulichevskaya I.S."/>
            <person name="Suzina N.E."/>
            <person name="Philippov D.A."/>
            <person name="Rakitin A.L."/>
            <person name="Mardanov A.V."/>
            <person name="Ravin N.V."/>
        </authorList>
    </citation>
    <scope>NUCLEOTIDE SEQUENCE [LARGE SCALE GENOMIC DNA]</scope>
    <source>
        <strain evidence="1 2">M1803</strain>
    </source>
</reference>
<dbReference type="Gene3D" id="3.90.550.10">
    <property type="entry name" value="Spore Coat Polysaccharide Biosynthesis Protein SpsA, Chain A"/>
    <property type="match status" value="1"/>
</dbReference>
<dbReference type="AlphaFoldDB" id="A0A7M2WU53"/>
<dbReference type="EMBL" id="CP063458">
    <property type="protein sequence ID" value="QOV88979.1"/>
    <property type="molecule type" value="Genomic_DNA"/>
</dbReference>
<dbReference type="PANTHER" id="PTHR21485">
    <property type="entry name" value="HAD SUPERFAMILY MEMBERS CMAS AND KDSC"/>
    <property type="match status" value="1"/>
</dbReference>
<accession>A0A7M2WU53</accession>
<sequence length="250" mass="27422">MNVLGVVLARAGSKGLPNKHLLTLQGRPVISYTLEHARAAGRLTRVVVSSDCPLVRRFGIANGFDAVERPADLATDTASVQDVMLHAVDQMKVQHKFDAEAVVVLYGNVPIRPAACIDRAIEMLESTGCDSVRSFIPVGKWHPGWMSRLKGDVVEAVVPGSIHRRQDLEPLFLHDGGVVAVTRASLERGRANRSDPHAFFGVDRRGFAVEPGDTVEIDSRRDLYIADGIMREAADRAEQDREDARLRRAS</sequence>
<dbReference type="KEGG" id="hbs:IPV69_22565"/>
<proteinExistence type="predicted"/>
<gene>
    <name evidence="1" type="ORF">IPV69_22565</name>
</gene>
<name>A0A7M2WU53_9BACT</name>
<protein>
    <submittedName>
        <fullName evidence="1">Acylneuraminate cytidylyltransferase family protein</fullName>
    </submittedName>
</protein>
<evidence type="ECO:0000313" key="1">
    <source>
        <dbReference type="EMBL" id="QOV88979.1"/>
    </source>
</evidence>
<keyword evidence="2" id="KW-1185">Reference proteome</keyword>
<dbReference type="RefSeq" id="WP_206291990.1">
    <property type="nucleotide sequence ID" value="NZ_CP063458.1"/>
</dbReference>
<keyword evidence="1" id="KW-0808">Transferase</keyword>
<dbReference type="CDD" id="cd02513">
    <property type="entry name" value="CMP-NeuAc_Synthase"/>
    <property type="match status" value="1"/>
</dbReference>
<dbReference type="PANTHER" id="PTHR21485:SF6">
    <property type="entry name" value="N-ACYLNEURAMINATE CYTIDYLYLTRANSFERASE-RELATED"/>
    <property type="match status" value="1"/>
</dbReference>
<dbReference type="InterPro" id="IPR003329">
    <property type="entry name" value="Cytidylyl_trans"/>
</dbReference>
<dbReference type="InterPro" id="IPR050793">
    <property type="entry name" value="CMP-NeuNAc_synthase"/>
</dbReference>
<evidence type="ECO:0000313" key="2">
    <source>
        <dbReference type="Proteomes" id="UP000593765"/>
    </source>
</evidence>
<dbReference type="Pfam" id="PF02348">
    <property type="entry name" value="CTP_transf_3"/>
    <property type="match status" value="1"/>
</dbReference>
<dbReference type="GO" id="GO:0008781">
    <property type="term" value="F:N-acylneuraminate cytidylyltransferase activity"/>
    <property type="evidence" value="ECO:0007669"/>
    <property type="project" value="TreeGrafter"/>
</dbReference>